<feature type="signal peptide" evidence="1">
    <location>
        <begin position="1"/>
        <end position="20"/>
    </location>
</feature>
<sequence length="358" mass="40098">MKYFSLALLWSFLLMVAATASGQTTGTFFVGGDIDKFYPVVWKDNGWFANTASELEIGRADVHRDGGNEWRGSLLAKFRYHVTNWGNGSDFIEADIHQAGSAYDFIAGWRDVTGFNNANEIIIWLRGNTSYSYTSRYAIEAPAVFDGVANPLPLTMLNEPPHTFKTSVDGYVNRQGRTIGSLYLNGIVNWTAYNWRKPLRLPTGQAIAFDAGTTKIGLGGVGNKLYLFTTDVEDASKVPNYRLIMNENGEMGIGTEPVTGFRMVVEGSLGARRIKVAQGTWADFVFHDDYKLPSLQETEAFIKVNKHLPDIPSEKEVAEKGVDVGEMNKLLLQKIEEMTLHMIKMEKRIQELESRQEK</sequence>
<dbReference type="AlphaFoldDB" id="A0A847RIJ9"/>
<proteinExistence type="predicted"/>
<evidence type="ECO:0000313" key="2">
    <source>
        <dbReference type="EMBL" id="NLR62822.1"/>
    </source>
</evidence>
<reference evidence="2 3" key="1">
    <citation type="submission" date="2020-04" db="EMBL/GenBank/DDBJ databases">
        <authorList>
            <person name="Yin C."/>
        </authorList>
    </citation>
    <scope>NUCLEOTIDE SEQUENCE [LARGE SCALE GENOMIC DNA]</scope>
    <source>
        <strain evidence="2 3">Ae27</strain>
    </source>
</reference>
<keyword evidence="1" id="KW-0732">Signal</keyword>
<dbReference type="EMBL" id="JABAIA010000001">
    <property type="protein sequence ID" value="NLR62822.1"/>
    <property type="molecule type" value="Genomic_DNA"/>
</dbReference>
<name>A0A847RIJ9_9BACT</name>
<protein>
    <submittedName>
        <fullName evidence="2">Uncharacterized protein</fullName>
    </submittedName>
</protein>
<evidence type="ECO:0000313" key="3">
    <source>
        <dbReference type="Proteomes" id="UP000570474"/>
    </source>
</evidence>
<gene>
    <name evidence="2" type="ORF">HGH92_00765</name>
</gene>
<feature type="chain" id="PRO_5032674751" evidence="1">
    <location>
        <begin position="21"/>
        <end position="358"/>
    </location>
</feature>
<dbReference type="Proteomes" id="UP000570474">
    <property type="component" value="Unassembled WGS sequence"/>
</dbReference>
<dbReference type="RefSeq" id="WP_168868867.1">
    <property type="nucleotide sequence ID" value="NZ_JABAIA010000001.1"/>
</dbReference>
<accession>A0A847RIJ9</accession>
<organism evidence="2 3">
    <name type="scientific">Chitinophaga varians</name>
    <dbReference type="NCBI Taxonomy" id="2202339"/>
    <lineage>
        <taxon>Bacteria</taxon>
        <taxon>Pseudomonadati</taxon>
        <taxon>Bacteroidota</taxon>
        <taxon>Chitinophagia</taxon>
        <taxon>Chitinophagales</taxon>
        <taxon>Chitinophagaceae</taxon>
        <taxon>Chitinophaga</taxon>
    </lineage>
</organism>
<evidence type="ECO:0000256" key="1">
    <source>
        <dbReference type="SAM" id="SignalP"/>
    </source>
</evidence>
<comment type="caution">
    <text evidence="2">The sequence shown here is derived from an EMBL/GenBank/DDBJ whole genome shotgun (WGS) entry which is preliminary data.</text>
</comment>
<keyword evidence="3" id="KW-1185">Reference proteome</keyword>